<dbReference type="AlphaFoldDB" id="M5PSS3"/>
<dbReference type="SUPFAM" id="SSF51735">
    <property type="entry name" value="NAD(P)-binding Rossmann-fold domains"/>
    <property type="match status" value="1"/>
</dbReference>
<dbReference type="InterPro" id="IPR001509">
    <property type="entry name" value="Epimerase_deHydtase"/>
</dbReference>
<name>M5PSS3_DESAF</name>
<dbReference type="EMBL" id="AOSV01000018">
    <property type="protein sequence ID" value="EMG37417.1"/>
    <property type="molecule type" value="Genomic_DNA"/>
</dbReference>
<dbReference type="PATRIC" id="fig|1262666.3.peg.1727"/>
<reference evidence="2 3" key="1">
    <citation type="journal article" date="2013" name="Genome Announc.">
        <title>Draft Genome Sequence for Desulfovibrio africanus Strain PCS.</title>
        <authorList>
            <person name="Brown S.D."/>
            <person name="Utturkar S.M."/>
            <person name="Arkin A.P."/>
            <person name="Deutschbauer A.M."/>
            <person name="Elias D.A."/>
            <person name="Hazen T.C."/>
            <person name="Chakraborty R."/>
        </authorList>
    </citation>
    <scope>NUCLEOTIDE SEQUENCE [LARGE SCALE GENOMIC DNA]</scope>
    <source>
        <strain evidence="2 3">PCS</strain>
    </source>
</reference>
<dbReference type="RefSeq" id="WP_005986123.1">
    <property type="nucleotide sequence ID" value="NZ_AOSV01000018.1"/>
</dbReference>
<dbReference type="Proteomes" id="UP000011922">
    <property type="component" value="Unassembled WGS sequence"/>
</dbReference>
<organism evidence="2 3">
    <name type="scientific">Desulfocurvibacter africanus PCS</name>
    <dbReference type="NCBI Taxonomy" id="1262666"/>
    <lineage>
        <taxon>Bacteria</taxon>
        <taxon>Pseudomonadati</taxon>
        <taxon>Thermodesulfobacteriota</taxon>
        <taxon>Desulfovibrionia</taxon>
        <taxon>Desulfovibrionales</taxon>
        <taxon>Desulfovibrionaceae</taxon>
        <taxon>Desulfocurvibacter</taxon>
    </lineage>
</organism>
<feature type="non-terminal residue" evidence="2">
    <location>
        <position position="1"/>
    </location>
</feature>
<gene>
    <name evidence="2" type="ORF">PCS_01707</name>
</gene>
<dbReference type="OrthoDB" id="9811425at2"/>
<dbReference type="GO" id="GO:0050577">
    <property type="term" value="F:GDP-L-fucose synthase activity"/>
    <property type="evidence" value="ECO:0007669"/>
    <property type="project" value="TreeGrafter"/>
</dbReference>
<dbReference type="Gene3D" id="3.40.50.720">
    <property type="entry name" value="NAD(P)-binding Rossmann-like Domain"/>
    <property type="match status" value="1"/>
</dbReference>
<feature type="domain" description="NAD-dependent epimerase/dehydratase" evidence="1">
    <location>
        <begin position="1"/>
        <end position="38"/>
    </location>
</feature>
<protein>
    <submittedName>
        <fullName evidence="2">NAD dependent epimerase/dehydratase family protein</fullName>
    </submittedName>
</protein>
<dbReference type="Pfam" id="PF01370">
    <property type="entry name" value="Epimerase"/>
    <property type="match status" value="1"/>
</dbReference>
<accession>M5PSS3</accession>
<dbReference type="Gene3D" id="3.90.25.10">
    <property type="entry name" value="UDP-galactose 4-epimerase, domain 1"/>
    <property type="match status" value="1"/>
</dbReference>
<comment type="caution">
    <text evidence="2">The sequence shown here is derived from an EMBL/GenBank/DDBJ whole genome shotgun (WGS) entry which is preliminary data.</text>
</comment>
<sequence>VVWGTGKPRREFLHVDDMADASVHLMQNYDEEQIVNVGVGQDVTIAELAEYVRQAVGYTGRVVFDPSMPDGTPRKLLDVTRLTVTGWRAKIALDEGIRQTYEWYLENVAPPRLMAL</sequence>
<evidence type="ECO:0000313" key="3">
    <source>
        <dbReference type="Proteomes" id="UP000011922"/>
    </source>
</evidence>
<dbReference type="InterPro" id="IPR036291">
    <property type="entry name" value="NAD(P)-bd_dom_sf"/>
</dbReference>
<proteinExistence type="predicted"/>
<evidence type="ECO:0000259" key="1">
    <source>
        <dbReference type="Pfam" id="PF01370"/>
    </source>
</evidence>
<dbReference type="PANTHER" id="PTHR43238:SF1">
    <property type="entry name" value="GDP-L-FUCOSE SYNTHASE"/>
    <property type="match status" value="1"/>
</dbReference>
<dbReference type="PANTHER" id="PTHR43238">
    <property type="entry name" value="GDP-L-FUCOSE SYNTHASE"/>
    <property type="match status" value="1"/>
</dbReference>
<evidence type="ECO:0000313" key="2">
    <source>
        <dbReference type="EMBL" id="EMG37417.1"/>
    </source>
</evidence>